<keyword evidence="2" id="KW-0812">Transmembrane</keyword>
<organism evidence="3 4">
    <name type="scientific">Letharia columbiana</name>
    <dbReference type="NCBI Taxonomy" id="112416"/>
    <lineage>
        <taxon>Eukaryota</taxon>
        <taxon>Fungi</taxon>
        <taxon>Dikarya</taxon>
        <taxon>Ascomycota</taxon>
        <taxon>Pezizomycotina</taxon>
        <taxon>Lecanoromycetes</taxon>
        <taxon>OSLEUM clade</taxon>
        <taxon>Lecanoromycetidae</taxon>
        <taxon>Lecanorales</taxon>
        <taxon>Lecanorineae</taxon>
        <taxon>Parmeliaceae</taxon>
        <taxon>Letharia</taxon>
    </lineage>
</organism>
<accession>A0A8H6FEA0</accession>
<feature type="transmembrane region" description="Helical" evidence="2">
    <location>
        <begin position="20"/>
        <end position="45"/>
    </location>
</feature>
<evidence type="ECO:0000256" key="2">
    <source>
        <dbReference type="SAM" id="Phobius"/>
    </source>
</evidence>
<evidence type="ECO:0000313" key="4">
    <source>
        <dbReference type="Proteomes" id="UP000578531"/>
    </source>
</evidence>
<dbReference type="Proteomes" id="UP000578531">
    <property type="component" value="Unassembled WGS sequence"/>
</dbReference>
<feature type="region of interest" description="Disordered" evidence="1">
    <location>
        <begin position="279"/>
        <end position="301"/>
    </location>
</feature>
<keyword evidence="2" id="KW-1133">Transmembrane helix</keyword>
<keyword evidence="4" id="KW-1185">Reference proteome</keyword>
<dbReference type="GeneID" id="59294547"/>
<keyword evidence="2" id="KW-0472">Membrane</keyword>
<proteinExistence type="predicted"/>
<dbReference type="EMBL" id="JACCJC010000113">
    <property type="protein sequence ID" value="KAF6224673.1"/>
    <property type="molecule type" value="Genomic_DNA"/>
</dbReference>
<comment type="caution">
    <text evidence="3">The sequence shown here is derived from an EMBL/GenBank/DDBJ whole genome shotgun (WGS) entry which is preliminary data.</text>
</comment>
<dbReference type="OrthoDB" id="5429636at2759"/>
<protein>
    <submittedName>
        <fullName evidence="3">Uncharacterized protein</fullName>
    </submittedName>
</protein>
<name>A0A8H6FEA0_9LECA</name>
<dbReference type="AlphaFoldDB" id="A0A8H6FEA0"/>
<feature type="compositionally biased region" description="Low complexity" evidence="1">
    <location>
        <begin position="290"/>
        <end position="299"/>
    </location>
</feature>
<dbReference type="RefSeq" id="XP_037158371.1">
    <property type="nucleotide sequence ID" value="XM_037314744.1"/>
</dbReference>
<reference evidence="3 4" key="1">
    <citation type="journal article" date="2020" name="Genomics">
        <title>Complete, high-quality genomes from long-read metagenomic sequencing of two wolf lichen thalli reveals enigmatic genome architecture.</title>
        <authorList>
            <person name="McKenzie S.K."/>
            <person name="Walston R.F."/>
            <person name="Allen J.L."/>
        </authorList>
    </citation>
    <scope>NUCLEOTIDE SEQUENCE [LARGE SCALE GENOMIC DNA]</scope>
    <source>
        <strain evidence="3">WasteWater2</strain>
    </source>
</reference>
<evidence type="ECO:0000313" key="3">
    <source>
        <dbReference type="EMBL" id="KAF6224673.1"/>
    </source>
</evidence>
<evidence type="ECO:0000256" key="1">
    <source>
        <dbReference type="SAM" id="MobiDB-lite"/>
    </source>
</evidence>
<gene>
    <name evidence="3" type="ORF">HO173_012914</name>
</gene>
<sequence>MYITMNIQAPASLWILSRHLILAIILSVPTVLLVDGLLSFTLPFLHNASISDTLYESSRFDERLRLWKRGGIITSGILSFIYTLAWNFCEFSFELSHLPNISRRSMSSPSAAEYSAAEHARAWLLYLEYRRSATENQLADTTPATAEEELLETSDGPLIAEQEEALTHIPSAPSSPIQVLPEPSTNLSRAEEELLETSDGPLIAEQEEVLTHIPSAPSSPIQVLPELSTNLNRRNTGSSSQTSVIFNGRQYRYLEKLQTAPGDHAAHNESLQTALGETLDPAPESLNSRTGSTTASTAGHDFADGDEVQGSQPDMFSTVSHQHPTAPELITNLTGSEADRCRERVIDEVSSWDGCSLNKESIRKRLVFKVDGNGIPHNRPPRGDIDEERKKSEYYSVTRKTSGPQPFQVYGLPDLFNHDLLKCWIYLNQHRLSAFWPTGYTPEYATLAGGWGDVELPENVVRRFEDDEMSVMTASTID</sequence>